<name>A0A5E6MF67_9BACT</name>
<keyword evidence="2" id="KW-1185">Reference proteome</keyword>
<gene>
    <name evidence="1" type="ORF">MAMT_01845</name>
</gene>
<evidence type="ECO:0008006" key="3">
    <source>
        <dbReference type="Google" id="ProtNLM"/>
    </source>
</evidence>
<dbReference type="AlphaFoldDB" id="A0A5E6MF67"/>
<evidence type="ECO:0000313" key="2">
    <source>
        <dbReference type="Proteomes" id="UP000334923"/>
    </source>
</evidence>
<proteinExistence type="predicted"/>
<protein>
    <recommendedName>
        <fullName evidence="3">Transposase</fullName>
    </recommendedName>
</protein>
<organism evidence="1 2">
    <name type="scientific">Methylacidimicrobium tartarophylax</name>
    <dbReference type="NCBI Taxonomy" id="1041768"/>
    <lineage>
        <taxon>Bacteria</taxon>
        <taxon>Pseudomonadati</taxon>
        <taxon>Verrucomicrobiota</taxon>
        <taxon>Methylacidimicrobium</taxon>
    </lineage>
</organism>
<sequence>MTDKPSRRTRRRQSAEFKAKVVVAALRQEKTIN</sequence>
<evidence type="ECO:0000313" key="1">
    <source>
        <dbReference type="EMBL" id="VVM07626.1"/>
    </source>
</evidence>
<accession>A0A5E6MF67</accession>
<dbReference type="EMBL" id="CABFVA020000105">
    <property type="protein sequence ID" value="VVM07626.1"/>
    <property type="molecule type" value="Genomic_DNA"/>
</dbReference>
<reference evidence="1 2" key="1">
    <citation type="submission" date="2019-09" db="EMBL/GenBank/DDBJ databases">
        <authorList>
            <person name="Cremers G."/>
        </authorList>
    </citation>
    <scope>NUCLEOTIDE SEQUENCE [LARGE SCALE GENOMIC DNA]</scope>
    <source>
        <strain evidence="1">4A</strain>
    </source>
</reference>
<dbReference type="Proteomes" id="UP000334923">
    <property type="component" value="Unassembled WGS sequence"/>
</dbReference>